<feature type="non-terminal residue" evidence="2">
    <location>
        <position position="1"/>
    </location>
</feature>
<name>A0A382CIE1_9ZZZZ</name>
<dbReference type="SUPFAM" id="SSF75005">
    <property type="entry name" value="Arabinanase/levansucrase/invertase"/>
    <property type="match status" value="1"/>
</dbReference>
<dbReference type="InterPro" id="IPR023296">
    <property type="entry name" value="Glyco_hydro_beta-prop_sf"/>
</dbReference>
<feature type="domain" description="Glucosamine inositolphosphorylceramide transferase 1 N-terminal" evidence="1">
    <location>
        <begin position="46"/>
        <end position="295"/>
    </location>
</feature>
<proteinExistence type="predicted"/>
<dbReference type="InterPro" id="IPR056442">
    <property type="entry name" value="GINT1_N"/>
</dbReference>
<accession>A0A382CIE1</accession>
<sequence>VFSPLVFSIGIFVEDYNFNLIHDRPENLVYVFNSRKIRISKDHTYLFADPFLHVEGDKIYLFAEVQNVDNKGFINCWCSQDAHIWENIGPVLKTNSHFSYPHIFRNKNNEIFLIPESEGIKEVSIYKFNNFPMDLSKKNELLQGKYVDTNILVQDGTFFLITTKNNYHEQSLCLRDDQEVEIFFSDDLFSKNWTKHPKSPIKKGKALFRNAGPIYRRKGRIYRFVQDFSHQMTYRGVTFSYGKKINVMEIVKIDKNNYKEKIVAEDYKPKSDLPFQKHSRHHISSVTFKGKTVVAIDGRRSDIIFNKLINFVYRQFLK</sequence>
<dbReference type="Gene3D" id="2.115.10.20">
    <property type="entry name" value="Glycosyl hydrolase domain, family 43"/>
    <property type="match status" value="1"/>
</dbReference>
<organism evidence="2">
    <name type="scientific">marine metagenome</name>
    <dbReference type="NCBI Taxonomy" id="408172"/>
    <lineage>
        <taxon>unclassified sequences</taxon>
        <taxon>metagenomes</taxon>
        <taxon>ecological metagenomes</taxon>
    </lineage>
</organism>
<dbReference type="AlphaFoldDB" id="A0A382CIE1"/>
<evidence type="ECO:0000313" key="2">
    <source>
        <dbReference type="EMBL" id="SVB25391.1"/>
    </source>
</evidence>
<reference evidence="2" key="1">
    <citation type="submission" date="2018-05" db="EMBL/GenBank/DDBJ databases">
        <authorList>
            <person name="Lanie J.A."/>
            <person name="Ng W.-L."/>
            <person name="Kazmierczak K.M."/>
            <person name="Andrzejewski T.M."/>
            <person name="Davidsen T.M."/>
            <person name="Wayne K.J."/>
            <person name="Tettelin H."/>
            <person name="Glass J.I."/>
            <person name="Rusch D."/>
            <person name="Podicherti R."/>
            <person name="Tsui H.-C.T."/>
            <person name="Winkler M.E."/>
        </authorList>
    </citation>
    <scope>NUCLEOTIDE SEQUENCE</scope>
</reference>
<dbReference type="Pfam" id="PF24793">
    <property type="entry name" value="GINT1_N"/>
    <property type="match status" value="1"/>
</dbReference>
<dbReference type="EMBL" id="UINC01034483">
    <property type="protein sequence ID" value="SVB25391.1"/>
    <property type="molecule type" value="Genomic_DNA"/>
</dbReference>
<gene>
    <name evidence="2" type="ORF">METZ01_LOCUS178245</name>
</gene>
<evidence type="ECO:0000259" key="1">
    <source>
        <dbReference type="Pfam" id="PF24793"/>
    </source>
</evidence>
<protein>
    <recommendedName>
        <fullName evidence="1">Glucosamine inositolphosphorylceramide transferase 1 N-terminal domain-containing protein</fullName>
    </recommendedName>
</protein>